<protein>
    <recommendedName>
        <fullName evidence="4">Cytochrome c oxidase subunit IIa family protein</fullName>
    </recommendedName>
</protein>
<organism evidence="2 3">
    <name type="scientific">Thermoflavifilum thermophilum</name>
    <dbReference type="NCBI Taxonomy" id="1393122"/>
    <lineage>
        <taxon>Bacteria</taxon>
        <taxon>Pseudomonadati</taxon>
        <taxon>Bacteroidota</taxon>
        <taxon>Chitinophagia</taxon>
        <taxon>Chitinophagales</taxon>
        <taxon>Chitinophagaceae</taxon>
        <taxon>Thermoflavifilum</taxon>
    </lineage>
</organism>
<evidence type="ECO:0000313" key="2">
    <source>
        <dbReference type="EMBL" id="SFV27333.1"/>
    </source>
</evidence>
<accession>A0A1I7MY30</accession>
<feature type="transmembrane region" description="Helical" evidence="1">
    <location>
        <begin position="12"/>
        <end position="38"/>
    </location>
</feature>
<name>A0A1I7MY30_9BACT</name>
<keyword evidence="1" id="KW-1133">Transmembrane helix</keyword>
<evidence type="ECO:0000256" key="1">
    <source>
        <dbReference type="SAM" id="Phobius"/>
    </source>
</evidence>
<evidence type="ECO:0008006" key="4">
    <source>
        <dbReference type="Google" id="ProtNLM"/>
    </source>
</evidence>
<gene>
    <name evidence="2" type="ORF">SAMN05660895_0087</name>
</gene>
<dbReference type="RefSeq" id="WP_262509431.1">
    <property type="nucleotide sequence ID" value="NZ_FPCJ01000001.1"/>
</dbReference>
<keyword evidence="1" id="KW-0812">Transmembrane</keyword>
<dbReference type="STRING" id="1393122.SAMN05660895_0087"/>
<dbReference type="AlphaFoldDB" id="A0A1I7MY30"/>
<keyword evidence="3" id="KW-1185">Reference proteome</keyword>
<reference evidence="2" key="1">
    <citation type="submission" date="2016-10" db="EMBL/GenBank/DDBJ databases">
        <authorList>
            <person name="de Groot N.N."/>
        </authorList>
    </citation>
    <scope>NUCLEOTIDE SEQUENCE [LARGE SCALE GENOMIC DNA]</scope>
    <source>
        <strain evidence="2">DSM 14807</strain>
    </source>
</reference>
<evidence type="ECO:0000313" key="3">
    <source>
        <dbReference type="Proteomes" id="UP000199537"/>
    </source>
</evidence>
<proteinExistence type="predicted"/>
<dbReference type="EMBL" id="FPCJ01000001">
    <property type="protein sequence ID" value="SFV27333.1"/>
    <property type="molecule type" value="Genomic_DNA"/>
</dbReference>
<sequence>MEQHPEKEEKFIPYGAIVCFILFILLGVAIWFTVYSIMLHRI</sequence>
<keyword evidence="1" id="KW-0472">Membrane</keyword>
<dbReference type="Proteomes" id="UP000199537">
    <property type="component" value="Unassembled WGS sequence"/>
</dbReference>